<keyword evidence="3" id="KW-0732">Signal</keyword>
<dbReference type="GO" id="GO:0004553">
    <property type="term" value="F:hydrolase activity, hydrolyzing O-glycosyl compounds"/>
    <property type="evidence" value="ECO:0007669"/>
    <property type="project" value="InterPro"/>
</dbReference>
<dbReference type="OrthoDB" id="64893at2759"/>
<dbReference type="GO" id="GO:0030245">
    <property type="term" value="P:cellulose catabolic process"/>
    <property type="evidence" value="ECO:0007669"/>
    <property type="project" value="UniProtKB-KW"/>
</dbReference>
<evidence type="ECO:0000256" key="3">
    <source>
        <dbReference type="RuleBase" id="RU361186"/>
    </source>
</evidence>
<sequence>MKHFFAAVLVLSITIPASTLPTGCGEPVSLNATTNVFKTYKLHPNIIYRRKVEAAAAVIEDPQLKAKALKVADIGSFVSIDGNGQIPKIEEALQDVPCTNILGLVLSGLQYKQCGGIRIPPIEDPTVYRKVFIDPIAKIIKANPNTAFALIIEPGAIGDVIANAGLSSCHETQSYKTDIPYALQALNLPNTVMYIDAAHGGWLGWTDNLKPGARMLSLVWEAAGRPAQVRGIAINVNSYNSWYRFPDEHPLDAQYNRARTEQAYLHLIAAELDKAGMPHHAIMDSSRNGVFGIRREWGNWCNVKGAGFGHNSSADTKDEMLDAFVWAKGGGESDGTSDAASTAYNSFCGKDDAFKPMPGKGEWSQGYFEQLLKNWSPTGNPPV</sequence>
<dbReference type="Proteomes" id="UP000799779">
    <property type="component" value="Unassembled WGS sequence"/>
</dbReference>
<reference evidence="4" key="1">
    <citation type="journal article" date="2020" name="Stud. Mycol.">
        <title>101 Dothideomycetes genomes: a test case for predicting lifestyles and emergence of pathogens.</title>
        <authorList>
            <person name="Haridas S."/>
            <person name="Albert R."/>
            <person name="Binder M."/>
            <person name="Bloem J."/>
            <person name="Labutti K."/>
            <person name="Salamov A."/>
            <person name="Andreopoulos B."/>
            <person name="Baker S."/>
            <person name="Barry K."/>
            <person name="Bills G."/>
            <person name="Bluhm B."/>
            <person name="Cannon C."/>
            <person name="Castanera R."/>
            <person name="Culley D."/>
            <person name="Daum C."/>
            <person name="Ezra D."/>
            <person name="Gonzalez J."/>
            <person name="Henrissat B."/>
            <person name="Kuo A."/>
            <person name="Liang C."/>
            <person name="Lipzen A."/>
            <person name="Lutzoni F."/>
            <person name="Magnuson J."/>
            <person name="Mondo S."/>
            <person name="Nolan M."/>
            <person name="Ohm R."/>
            <person name="Pangilinan J."/>
            <person name="Park H.-J."/>
            <person name="Ramirez L."/>
            <person name="Alfaro M."/>
            <person name="Sun H."/>
            <person name="Tritt A."/>
            <person name="Yoshinaga Y."/>
            <person name="Zwiers L.-H."/>
            <person name="Turgeon B."/>
            <person name="Goodwin S."/>
            <person name="Spatafora J."/>
            <person name="Crous P."/>
            <person name="Grigoriev I."/>
        </authorList>
    </citation>
    <scope>NUCLEOTIDE SEQUENCE</scope>
    <source>
        <strain evidence="4">CBS 123094</strain>
    </source>
</reference>
<evidence type="ECO:0000313" key="4">
    <source>
        <dbReference type="EMBL" id="KAF2003538.1"/>
    </source>
</evidence>
<feature type="binding site" evidence="2">
    <location>
        <position position="81"/>
    </location>
    <ligand>
        <name>substrate</name>
    </ligand>
</feature>
<dbReference type="PANTHER" id="PTHR34876:SF2">
    <property type="entry name" value="GLUCANASE"/>
    <property type="match status" value="1"/>
</dbReference>
<organism evidence="4 5">
    <name type="scientific">Amniculicola lignicola CBS 123094</name>
    <dbReference type="NCBI Taxonomy" id="1392246"/>
    <lineage>
        <taxon>Eukaryota</taxon>
        <taxon>Fungi</taxon>
        <taxon>Dikarya</taxon>
        <taxon>Ascomycota</taxon>
        <taxon>Pezizomycotina</taxon>
        <taxon>Dothideomycetes</taxon>
        <taxon>Pleosporomycetidae</taxon>
        <taxon>Pleosporales</taxon>
        <taxon>Amniculicolaceae</taxon>
        <taxon>Amniculicola</taxon>
    </lineage>
</organism>
<keyword evidence="3" id="KW-0119">Carbohydrate metabolism</keyword>
<dbReference type="EC" id="3.2.1.-" evidence="3"/>
<feature type="binding site" evidence="2">
    <location>
        <position position="332"/>
    </location>
    <ligand>
        <name>substrate</name>
    </ligand>
</feature>
<feature type="binding site" evidence="2">
    <location>
        <position position="199"/>
    </location>
    <ligand>
        <name>substrate</name>
    </ligand>
</feature>
<gene>
    <name evidence="4" type="ORF">P154DRAFT_428922</name>
</gene>
<proteinExistence type="inferred from homology"/>
<evidence type="ECO:0000256" key="1">
    <source>
        <dbReference type="PIRSR" id="PIRSR001100-1"/>
    </source>
</evidence>
<feature type="chain" id="PRO_5025718727" description="Glucanase" evidence="3">
    <location>
        <begin position="20"/>
        <end position="383"/>
    </location>
</feature>
<feature type="binding site" evidence="2">
    <location>
        <position position="328"/>
    </location>
    <ligand>
        <name>substrate</name>
    </ligand>
</feature>
<feature type="active site" description="Proton acceptor" evidence="1">
    <location>
        <position position="334"/>
    </location>
</feature>
<dbReference type="PANTHER" id="PTHR34876">
    <property type="match status" value="1"/>
</dbReference>
<feature type="binding site" evidence="2">
    <location>
        <position position="202"/>
    </location>
    <ligand>
        <name>substrate</name>
    </ligand>
</feature>
<dbReference type="PIRSF" id="PIRSF001100">
    <property type="entry name" value="Beta_cellobiohydrolase"/>
    <property type="match status" value="1"/>
</dbReference>
<dbReference type="InterPro" id="IPR016288">
    <property type="entry name" value="Beta_cellobiohydrolase"/>
</dbReference>
<dbReference type="InterPro" id="IPR036434">
    <property type="entry name" value="Beta_cellobiohydrolase_sf"/>
</dbReference>
<name>A0A6A5WR47_9PLEO</name>
<dbReference type="SUPFAM" id="SSF51989">
    <property type="entry name" value="Glycosyl hydrolases family 6, cellulases"/>
    <property type="match status" value="1"/>
</dbReference>
<feature type="binding site" evidence="2">
    <location>
        <position position="300"/>
    </location>
    <ligand>
        <name>substrate</name>
    </ligand>
</feature>
<dbReference type="AlphaFoldDB" id="A0A6A5WR47"/>
<evidence type="ECO:0000313" key="5">
    <source>
        <dbReference type="Proteomes" id="UP000799779"/>
    </source>
</evidence>
<protein>
    <recommendedName>
        <fullName evidence="3">Glucanase</fullName>
        <ecNumber evidence="3">3.2.1.-</ecNumber>
    </recommendedName>
</protein>
<keyword evidence="3" id="KW-0136">Cellulose degradation</keyword>
<dbReference type="PRINTS" id="PR00733">
    <property type="entry name" value="GLHYDRLASE6"/>
</dbReference>
<keyword evidence="3 4" id="KW-0378">Hydrolase</keyword>
<dbReference type="Gene3D" id="3.20.20.40">
    <property type="entry name" value="1, 4-beta cellobiohydrolase"/>
    <property type="match status" value="1"/>
</dbReference>
<comment type="similarity">
    <text evidence="3">Belongs to the glycosyl hydrolase family 6.</text>
</comment>
<dbReference type="Pfam" id="PF01341">
    <property type="entry name" value="Glyco_hydro_6"/>
    <property type="match status" value="1"/>
</dbReference>
<evidence type="ECO:0000256" key="2">
    <source>
        <dbReference type="PIRSR" id="PIRSR001100-2"/>
    </source>
</evidence>
<dbReference type="EMBL" id="ML977572">
    <property type="protein sequence ID" value="KAF2003538.1"/>
    <property type="molecule type" value="Genomic_DNA"/>
</dbReference>
<keyword evidence="3" id="KW-0624">Polysaccharide degradation</keyword>
<keyword evidence="5" id="KW-1185">Reference proteome</keyword>
<feature type="signal peptide" evidence="3">
    <location>
        <begin position="1"/>
        <end position="19"/>
    </location>
</feature>
<accession>A0A6A5WR47</accession>
<keyword evidence="3" id="KW-0326">Glycosidase</keyword>